<dbReference type="NCBIfam" id="TIGR03364">
    <property type="entry name" value="HpnW_proposed"/>
    <property type="match status" value="1"/>
</dbReference>
<dbReference type="AlphaFoldDB" id="A0AB39TTD4"/>
<dbReference type="PANTHER" id="PTHR13847">
    <property type="entry name" value="SARCOSINE DEHYDROGENASE-RELATED"/>
    <property type="match status" value="1"/>
</dbReference>
<comment type="similarity">
    <text evidence="2">Belongs to the DadA oxidoreductase family.</text>
</comment>
<dbReference type="Gene3D" id="3.30.9.10">
    <property type="entry name" value="D-Amino Acid Oxidase, subunit A, domain 2"/>
    <property type="match status" value="1"/>
</dbReference>
<name>A0AB39TTD4_9ACTN</name>
<dbReference type="PANTHER" id="PTHR13847:SF286">
    <property type="entry name" value="D-AMINO ACID DEHYDROGENASE"/>
    <property type="match status" value="1"/>
</dbReference>
<evidence type="ECO:0000256" key="2">
    <source>
        <dbReference type="ARBA" id="ARBA00009410"/>
    </source>
</evidence>
<dbReference type="GO" id="GO:0016491">
    <property type="term" value="F:oxidoreductase activity"/>
    <property type="evidence" value="ECO:0007669"/>
    <property type="project" value="UniProtKB-KW"/>
</dbReference>
<feature type="domain" description="FAD dependent oxidoreductase" evidence="6">
    <location>
        <begin position="24"/>
        <end position="387"/>
    </location>
</feature>
<dbReference type="InterPro" id="IPR036188">
    <property type="entry name" value="FAD/NAD-bd_sf"/>
</dbReference>
<dbReference type="SUPFAM" id="SSF51905">
    <property type="entry name" value="FAD/NAD(P)-binding domain"/>
    <property type="match status" value="1"/>
</dbReference>
<evidence type="ECO:0000256" key="3">
    <source>
        <dbReference type="ARBA" id="ARBA00022630"/>
    </source>
</evidence>
<dbReference type="RefSeq" id="WP_369184764.1">
    <property type="nucleotide sequence ID" value="NZ_CP163445.1"/>
</dbReference>
<dbReference type="InterPro" id="IPR006076">
    <property type="entry name" value="FAD-dep_OxRdtase"/>
</dbReference>
<proteinExistence type="inferred from homology"/>
<reference evidence="7" key="1">
    <citation type="submission" date="2024-07" db="EMBL/GenBank/DDBJ databases">
        <authorList>
            <person name="Yu S.T."/>
        </authorList>
    </citation>
    <scope>NUCLEOTIDE SEQUENCE</scope>
    <source>
        <strain evidence="7">Y1</strain>
    </source>
</reference>
<evidence type="ECO:0000313" key="7">
    <source>
        <dbReference type="EMBL" id="XDQ82364.1"/>
    </source>
</evidence>
<dbReference type="Gene3D" id="3.50.50.60">
    <property type="entry name" value="FAD/NAD(P)-binding domain"/>
    <property type="match status" value="1"/>
</dbReference>
<gene>
    <name evidence="7" type="ORF">AB2U05_29715</name>
</gene>
<dbReference type="Pfam" id="PF01266">
    <property type="entry name" value="DAO"/>
    <property type="match status" value="1"/>
</dbReference>
<accession>A0AB39TTD4</accession>
<protein>
    <submittedName>
        <fullName evidence="7">TIGR03364 family FAD-dependent oxidoreductase</fullName>
    </submittedName>
</protein>
<comment type="cofactor">
    <cofactor evidence="1">
        <name>FAD</name>
        <dbReference type="ChEBI" id="CHEBI:57692"/>
    </cofactor>
</comment>
<sequence>MSSSTTPTTAPTRPSGAGTPGRSDVVIVGAGIIGLAHAFEALSNGLSVTVLDRDRRPVGASVRNFGHCCISAQDGELLALAQRSRPGWLRAAEAAGFWAAEAGTLVVARSATEAAVLDELRAERGGDAVRPYTAEQTAAALGRAEDDRDDITAGALLPADLRVNPREAAPALARWVAEHPRGRVLWGTAVTGVESGTVHTTRGAVHGERILVCVGHDVDYLLPDIAEDHGVERCRLSMARVEAPAGFRTDSAVLTATSMLRYDAFTSRPAAARLREEVLGHSAELLEIGANVMFTRLPDGTVLVGDSHHYDATTPPFVDERTYELLLDAVAKVLGVPRLRVLERWQGVYASSPRGPLLVRDLAPGVRAISVTSGIGMTLSFGLAAVTFDGTLATTG</sequence>
<evidence type="ECO:0000256" key="4">
    <source>
        <dbReference type="ARBA" id="ARBA00023002"/>
    </source>
</evidence>
<dbReference type="InterPro" id="IPR017741">
    <property type="entry name" value="FAD-dependent_OxRdtase_HpnW"/>
</dbReference>
<evidence type="ECO:0000259" key="6">
    <source>
        <dbReference type="Pfam" id="PF01266"/>
    </source>
</evidence>
<evidence type="ECO:0000256" key="5">
    <source>
        <dbReference type="SAM" id="MobiDB-lite"/>
    </source>
</evidence>
<keyword evidence="3" id="KW-0285">Flavoprotein</keyword>
<dbReference type="GO" id="GO:0005737">
    <property type="term" value="C:cytoplasm"/>
    <property type="evidence" value="ECO:0007669"/>
    <property type="project" value="TreeGrafter"/>
</dbReference>
<dbReference type="EMBL" id="CP163445">
    <property type="protein sequence ID" value="XDQ82364.1"/>
    <property type="molecule type" value="Genomic_DNA"/>
</dbReference>
<evidence type="ECO:0000256" key="1">
    <source>
        <dbReference type="ARBA" id="ARBA00001974"/>
    </source>
</evidence>
<organism evidence="7">
    <name type="scientific">Streptomyces sp. Y1</name>
    <dbReference type="NCBI Taxonomy" id="3238634"/>
    <lineage>
        <taxon>Bacteria</taxon>
        <taxon>Bacillati</taxon>
        <taxon>Actinomycetota</taxon>
        <taxon>Actinomycetes</taxon>
        <taxon>Kitasatosporales</taxon>
        <taxon>Streptomycetaceae</taxon>
        <taxon>Streptomyces</taxon>
    </lineage>
</organism>
<feature type="region of interest" description="Disordered" evidence="5">
    <location>
        <begin position="1"/>
        <end position="22"/>
    </location>
</feature>
<keyword evidence="4" id="KW-0560">Oxidoreductase</keyword>